<protein>
    <recommendedName>
        <fullName evidence="1">Heterokaryon incompatibility domain-containing protein</fullName>
    </recommendedName>
</protein>
<evidence type="ECO:0000259" key="1">
    <source>
        <dbReference type="Pfam" id="PF06985"/>
    </source>
</evidence>
<reference evidence="2" key="1">
    <citation type="submission" date="2019-11" db="EMBL/GenBank/DDBJ databases">
        <title>Bipolaris sorokiniana Genome sequencing.</title>
        <authorList>
            <person name="Wang H."/>
        </authorList>
    </citation>
    <scope>NUCLEOTIDE SEQUENCE</scope>
</reference>
<dbReference type="AlphaFoldDB" id="A0A8H5ZCV7"/>
<dbReference type="Proteomes" id="UP000624244">
    <property type="component" value="Unassembled WGS sequence"/>
</dbReference>
<gene>
    <name evidence="2" type="ORF">GGP41_003227</name>
</gene>
<sequence>MPELVAHVTPIATALMESLIYEPLPPQDPNRNVTAYSRLLELWPGEGANPFLCTLQNVDIEHPHVPFEALSYVWGKEKSDNVLLCADKQGNILGQLELTKNLEQALQALRQPRQRRILWIDAICIRQDDNAERSRQVSYMRSVYNNASRIIIWLGQKDATVRRAFEFAQKLAMTAAALQATIQQSSQSPQQVQIARLHHQNLVVNAMKDHPENSRALDALLTKEYFERVWCIQEVAAAKDCIAKCEDLEIDFHMLLVVVPFLLLHRGLTPNASGLSLWQAMAIVKGQEHDQINPLAPTGSLGPMLRVLMSVRNFKATNPRDRIYALLGCTDEGLEPILGSLNTFAGNQKNPGLALMQRGLIWLAKNVEGQRRPDGKFLRHWALRPDYDKSVRDVYRDFTRYCIRRSPRILDALSHVQHHSDPTGQDEFPTWVPKFYEPRNASSFVLNIYMAGVPPKGHYRYFAHLHDNPLVQGSIKEPNLLQADGFRVDVVVAVSETIAQGATSGTISPQTIWDQLFPMPISPRPNRQYDFGAEALDVAFFMTLLAGGLLNTLEIGFEGAPTTRCEAVEHFTKQAKGDLYQWLEGESGFDLQAYTDLVRDSQGANHEQGRSRFEKCCVMYSLNRRLYRTRSGMLGLGPMVTKPGDVVVVLFGGRYPFLLRQLAREWLFLGETYVQNNHVMLGEAVTEVRSSRGKQRVETFRIR</sequence>
<feature type="domain" description="Heterokaryon incompatibility" evidence="1">
    <location>
        <begin position="67"/>
        <end position="234"/>
    </location>
</feature>
<dbReference type="PANTHER" id="PTHR24148">
    <property type="entry name" value="ANKYRIN REPEAT DOMAIN-CONTAINING PROTEIN 39 HOMOLOG-RELATED"/>
    <property type="match status" value="1"/>
</dbReference>
<dbReference type="InterPro" id="IPR010730">
    <property type="entry name" value="HET"/>
</dbReference>
<evidence type="ECO:0000313" key="3">
    <source>
        <dbReference type="Proteomes" id="UP000624244"/>
    </source>
</evidence>
<dbReference type="InterPro" id="IPR052895">
    <property type="entry name" value="HetReg/Transcr_Mod"/>
</dbReference>
<dbReference type="Pfam" id="PF06985">
    <property type="entry name" value="HET"/>
    <property type="match status" value="1"/>
</dbReference>
<comment type="caution">
    <text evidence="2">The sequence shown here is derived from an EMBL/GenBank/DDBJ whole genome shotgun (WGS) entry which is preliminary data.</text>
</comment>
<proteinExistence type="predicted"/>
<accession>A0A8H5ZCV7</accession>
<name>A0A8H5ZCV7_COCSA</name>
<dbReference type="EMBL" id="WNKQ01000014">
    <property type="protein sequence ID" value="KAF5846996.1"/>
    <property type="molecule type" value="Genomic_DNA"/>
</dbReference>
<dbReference type="PANTHER" id="PTHR24148:SF80">
    <property type="entry name" value="HETEROKARYON INCOMPATIBILITY DOMAIN-CONTAINING PROTEIN"/>
    <property type="match status" value="1"/>
</dbReference>
<dbReference type="Pfam" id="PF26639">
    <property type="entry name" value="Het-6_barrel"/>
    <property type="match status" value="1"/>
</dbReference>
<organism evidence="2 3">
    <name type="scientific">Cochliobolus sativus</name>
    <name type="common">Common root rot and spot blotch fungus</name>
    <name type="synonym">Bipolaris sorokiniana</name>
    <dbReference type="NCBI Taxonomy" id="45130"/>
    <lineage>
        <taxon>Eukaryota</taxon>
        <taxon>Fungi</taxon>
        <taxon>Dikarya</taxon>
        <taxon>Ascomycota</taxon>
        <taxon>Pezizomycotina</taxon>
        <taxon>Dothideomycetes</taxon>
        <taxon>Pleosporomycetidae</taxon>
        <taxon>Pleosporales</taxon>
        <taxon>Pleosporineae</taxon>
        <taxon>Pleosporaceae</taxon>
        <taxon>Bipolaris</taxon>
    </lineage>
</organism>
<evidence type="ECO:0000313" key="2">
    <source>
        <dbReference type="EMBL" id="KAF5846996.1"/>
    </source>
</evidence>